<organism evidence="2 3">
    <name type="scientific">Triticum turgidum subsp. durum</name>
    <name type="common">Durum wheat</name>
    <name type="synonym">Triticum durum</name>
    <dbReference type="NCBI Taxonomy" id="4567"/>
    <lineage>
        <taxon>Eukaryota</taxon>
        <taxon>Viridiplantae</taxon>
        <taxon>Streptophyta</taxon>
        <taxon>Embryophyta</taxon>
        <taxon>Tracheophyta</taxon>
        <taxon>Spermatophyta</taxon>
        <taxon>Magnoliopsida</taxon>
        <taxon>Liliopsida</taxon>
        <taxon>Poales</taxon>
        <taxon>Poaceae</taxon>
        <taxon>BOP clade</taxon>
        <taxon>Pooideae</taxon>
        <taxon>Triticodae</taxon>
        <taxon>Triticeae</taxon>
        <taxon>Triticinae</taxon>
        <taxon>Triticum</taxon>
    </lineage>
</organism>
<feature type="region of interest" description="Disordered" evidence="1">
    <location>
        <begin position="41"/>
        <end position="70"/>
    </location>
</feature>
<reference evidence="2 3" key="1">
    <citation type="submission" date="2017-09" db="EMBL/GenBank/DDBJ databases">
        <authorList>
            <consortium name="International Durum Wheat Genome Sequencing Consortium (IDWGSC)"/>
            <person name="Milanesi L."/>
        </authorList>
    </citation>
    <scope>NUCLEOTIDE SEQUENCE [LARGE SCALE GENOMIC DNA]</scope>
    <source>
        <strain evidence="3">cv. Svevo</strain>
    </source>
</reference>
<name>A0A9R1R385_TRITD</name>
<accession>A0A9R1R385</accession>
<protein>
    <submittedName>
        <fullName evidence="2">Uncharacterized protein</fullName>
    </submittedName>
</protein>
<evidence type="ECO:0000256" key="1">
    <source>
        <dbReference type="SAM" id="MobiDB-lite"/>
    </source>
</evidence>
<evidence type="ECO:0000313" key="2">
    <source>
        <dbReference type="EMBL" id="VAH26665.1"/>
    </source>
</evidence>
<sequence>MAHRVLELTLVSGQNLKDVNVFSRMEVYAITSVFGDPRTRRVFGDMPPSDKAAHDSGYKPTAADGAGVAF</sequence>
<evidence type="ECO:0000313" key="3">
    <source>
        <dbReference type="Proteomes" id="UP000324705"/>
    </source>
</evidence>
<dbReference type="Proteomes" id="UP000324705">
    <property type="component" value="Chromosome 2A"/>
</dbReference>
<gene>
    <name evidence="2" type="ORF">TRITD_2Av1G031810</name>
</gene>
<proteinExistence type="predicted"/>
<dbReference type="EMBL" id="LT934113">
    <property type="protein sequence ID" value="VAH26665.1"/>
    <property type="molecule type" value="Genomic_DNA"/>
</dbReference>
<keyword evidence="3" id="KW-1185">Reference proteome</keyword>
<dbReference type="AlphaFoldDB" id="A0A9R1R385"/>
<dbReference type="Gramene" id="TRITD2Av1G031810.2">
    <property type="protein sequence ID" value="TRITD2Av1G031810.2"/>
    <property type="gene ID" value="TRITD2Av1G031810"/>
</dbReference>